<comment type="similarity">
    <text evidence="1 5">Belongs to the HisA/HisF family.</text>
</comment>
<sequence>MLAKRIIPCLDVKDGQVVKGVQFRNHEIIGDIVRWPSATRKKVPTNWSFTISPLPAMAGW</sequence>
<dbReference type="InterPro" id="IPR013785">
    <property type="entry name" value="Aldolase_TIM"/>
</dbReference>
<protein>
    <submittedName>
        <fullName evidence="6">Imidazole glycerol phosphate synthase subunit HisF</fullName>
        <ecNumber evidence="6">4.1.3.-</ecNumber>
    </submittedName>
</protein>
<name>A0A4U9TSM8_SERFO</name>
<dbReference type="AlphaFoldDB" id="A0A4U9TSM8"/>
<dbReference type="Gene3D" id="3.20.20.70">
    <property type="entry name" value="Aldolase class I"/>
    <property type="match status" value="1"/>
</dbReference>
<keyword evidence="2 5" id="KW-0028">Amino-acid biosynthesis</keyword>
<gene>
    <name evidence="6" type="primary">hisF_3</name>
    <name evidence="6" type="ORF">NCTC12965_01569</name>
</gene>
<evidence type="ECO:0000256" key="1">
    <source>
        <dbReference type="ARBA" id="ARBA00009667"/>
    </source>
</evidence>
<dbReference type="InterPro" id="IPR006062">
    <property type="entry name" value="His_biosynth"/>
</dbReference>
<evidence type="ECO:0000256" key="5">
    <source>
        <dbReference type="RuleBase" id="RU003657"/>
    </source>
</evidence>
<accession>A0A4U9TSM8</accession>
<evidence type="ECO:0000256" key="3">
    <source>
        <dbReference type="ARBA" id="ARBA00023102"/>
    </source>
</evidence>
<evidence type="ECO:0000313" key="6">
    <source>
        <dbReference type="EMBL" id="VTR22663.1"/>
    </source>
</evidence>
<dbReference type="EC" id="4.1.3.-" evidence="6"/>
<keyword evidence="3 5" id="KW-0368">Histidine biosynthesis</keyword>
<reference evidence="6" key="1">
    <citation type="submission" date="2019-05" db="EMBL/GenBank/DDBJ databases">
        <authorList>
            <consortium name="Pathogen Informatics"/>
        </authorList>
    </citation>
    <scope>NUCLEOTIDE SEQUENCE [LARGE SCALE GENOMIC DNA]</scope>
    <source>
        <strain evidence="6">NCTC12965</strain>
    </source>
</reference>
<keyword evidence="6" id="KW-0456">Lyase</keyword>
<dbReference type="GO" id="GO:0016829">
    <property type="term" value="F:lyase activity"/>
    <property type="evidence" value="ECO:0007669"/>
    <property type="project" value="UniProtKB-KW"/>
</dbReference>
<dbReference type="GO" id="GO:0000105">
    <property type="term" value="P:L-histidine biosynthetic process"/>
    <property type="evidence" value="ECO:0007669"/>
    <property type="project" value="UniProtKB-KW"/>
</dbReference>
<evidence type="ECO:0000256" key="4">
    <source>
        <dbReference type="ARBA" id="ARBA00029440"/>
    </source>
</evidence>
<dbReference type="Pfam" id="PF00977">
    <property type="entry name" value="His_biosynth"/>
    <property type="match status" value="1"/>
</dbReference>
<evidence type="ECO:0000256" key="2">
    <source>
        <dbReference type="ARBA" id="ARBA00022605"/>
    </source>
</evidence>
<proteinExistence type="inferred from homology"/>
<dbReference type="SUPFAM" id="SSF51366">
    <property type="entry name" value="Ribulose-phoshate binding barrel"/>
    <property type="match status" value="1"/>
</dbReference>
<organism evidence="6">
    <name type="scientific">Serratia fonticola</name>
    <dbReference type="NCBI Taxonomy" id="47917"/>
    <lineage>
        <taxon>Bacteria</taxon>
        <taxon>Pseudomonadati</taxon>
        <taxon>Pseudomonadota</taxon>
        <taxon>Gammaproteobacteria</taxon>
        <taxon>Enterobacterales</taxon>
        <taxon>Yersiniaceae</taxon>
        <taxon>Serratia</taxon>
    </lineage>
</organism>
<comment type="pathway">
    <text evidence="4">Amino-acid biosynthesis.</text>
</comment>
<dbReference type="EMBL" id="CABEEZ010000029">
    <property type="protein sequence ID" value="VTR22663.1"/>
    <property type="molecule type" value="Genomic_DNA"/>
</dbReference>
<dbReference type="InterPro" id="IPR011060">
    <property type="entry name" value="RibuloseP-bd_barrel"/>
</dbReference>